<accession>A0A2R6RM10</accession>
<evidence type="ECO:0000313" key="2">
    <source>
        <dbReference type="Proteomes" id="UP000186601"/>
    </source>
</evidence>
<reference evidence="1 2" key="1">
    <citation type="submission" date="2018-02" db="EMBL/GenBank/DDBJ databases">
        <title>Genome sequence of the basidiomycete white-rot fungus Phlebia centrifuga.</title>
        <authorList>
            <person name="Granchi Z."/>
            <person name="Peng M."/>
            <person name="de Vries R.P."/>
            <person name="Hilden K."/>
            <person name="Makela M.R."/>
            <person name="Grigoriev I."/>
            <person name="Riley R."/>
        </authorList>
    </citation>
    <scope>NUCLEOTIDE SEQUENCE [LARGE SCALE GENOMIC DNA]</scope>
    <source>
        <strain evidence="1 2">FBCC195</strain>
    </source>
</reference>
<protein>
    <submittedName>
        <fullName evidence="1">Uncharacterized protein</fullName>
    </submittedName>
</protein>
<organism evidence="1 2">
    <name type="scientific">Hermanssonia centrifuga</name>
    <dbReference type="NCBI Taxonomy" id="98765"/>
    <lineage>
        <taxon>Eukaryota</taxon>
        <taxon>Fungi</taxon>
        <taxon>Dikarya</taxon>
        <taxon>Basidiomycota</taxon>
        <taxon>Agaricomycotina</taxon>
        <taxon>Agaricomycetes</taxon>
        <taxon>Polyporales</taxon>
        <taxon>Meruliaceae</taxon>
        <taxon>Hermanssonia</taxon>
    </lineage>
</organism>
<sequence>MCEDAWTTLGSLLSSVTPQCCPKLTTVKFDIIFYGWVYLADTARPSEEQAQIIGDVLLRLPELKTISFSPGVGKFSKIAEGIIAEHWFPLLQKKLRVHEARVDEPEHQHRFLFPYRPGYPHNVMTCKYEDLVYGQNQIEYNIDE</sequence>
<dbReference type="EMBL" id="MLYV02000221">
    <property type="protein sequence ID" value="PSS31058.1"/>
    <property type="molecule type" value="Genomic_DNA"/>
</dbReference>
<evidence type="ECO:0000313" key="1">
    <source>
        <dbReference type="EMBL" id="PSS31058.1"/>
    </source>
</evidence>
<dbReference type="STRING" id="98765.A0A2R6RM10"/>
<dbReference type="AlphaFoldDB" id="A0A2R6RM10"/>
<name>A0A2R6RM10_9APHY</name>
<comment type="caution">
    <text evidence="1">The sequence shown here is derived from an EMBL/GenBank/DDBJ whole genome shotgun (WGS) entry which is preliminary data.</text>
</comment>
<keyword evidence="2" id="KW-1185">Reference proteome</keyword>
<proteinExistence type="predicted"/>
<gene>
    <name evidence="1" type="ORF">PHLCEN_2v2390</name>
</gene>
<dbReference type="Proteomes" id="UP000186601">
    <property type="component" value="Unassembled WGS sequence"/>
</dbReference>